<dbReference type="AlphaFoldDB" id="A0A9P4R236"/>
<organism evidence="9 10">
    <name type="scientific">Polyplosphaeria fusca</name>
    <dbReference type="NCBI Taxonomy" id="682080"/>
    <lineage>
        <taxon>Eukaryota</taxon>
        <taxon>Fungi</taxon>
        <taxon>Dikarya</taxon>
        <taxon>Ascomycota</taxon>
        <taxon>Pezizomycotina</taxon>
        <taxon>Dothideomycetes</taxon>
        <taxon>Pleosporomycetidae</taxon>
        <taxon>Pleosporales</taxon>
        <taxon>Tetraplosphaeriaceae</taxon>
        <taxon>Polyplosphaeria</taxon>
    </lineage>
</organism>
<evidence type="ECO:0000256" key="3">
    <source>
        <dbReference type="ARBA" id="ARBA00022723"/>
    </source>
</evidence>
<feature type="transmembrane region" description="Helical" evidence="6">
    <location>
        <begin position="456"/>
        <end position="484"/>
    </location>
</feature>
<keyword evidence="10" id="KW-1185">Reference proteome</keyword>
<dbReference type="Gene3D" id="2.70.150.10">
    <property type="entry name" value="Calcium-transporting ATPase, cytoplasmic transduction domain A"/>
    <property type="match status" value="1"/>
</dbReference>
<evidence type="ECO:0000259" key="7">
    <source>
        <dbReference type="Pfam" id="PF00122"/>
    </source>
</evidence>
<evidence type="ECO:0000256" key="6">
    <source>
        <dbReference type="RuleBase" id="RU362081"/>
    </source>
</evidence>
<dbReference type="GO" id="GO:0046872">
    <property type="term" value="F:metal ion binding"/>
    <property type="evidence" value="ECO:0007669"/>
    <property type="project" value="UniProtKB-KW"/>
</dbReference>
<evidence type="ECO:0000259" key="8">
    <source>
        <dbReference type="Pfam" id="PF24534"/>
    </source>
</evidence>
<dbReference type="InterPro" id="IPR018303">
    <property type="entry name" value="ATPase_P-typ_P_site"/>
</dbReference>
<dbReference type="CDD" id="cd00371">
    <property type="entry name" value="HMA"/>
    <property type="match status" value="1"/>
</dbReference>
<comment type="caution">
    <text evidence="9">The sequence shown here is derived from an EMBL/GenBank/DDBJ whole genome shotgun (WGS) entry which is preliminary data.</text>
</comment>
<dbReference type="Gene3D" id="3.40.1110.10">
    <property type="entry name" value="Calcium-transporting ATPase, cytoplasmic domain N"/>
    <property type="match status" value="1"/>
</dbReference>
<feature type="domain" description="PCA1 HMA heavy metal-associated" evidence="8">
    <location>
        <begin position="77"/>
        <end position="145"/>
    </location>
</feature>
<feature type="transmembrane region" description="Helical" evidence="6">
    <location>
        <begin position="189"/>
        <end position="208"/>
    </location>
</feature>
<feature type="transmembrane region" description="Helical" evidence="6">
    <location>
        <begin position="784"/>
        <end position="803"/>
    </location>
</feature>
<dbReference type="InterPro" id="IPR023214">
    <property type="entry name" value="HAD_sf"/>
</dbReference>
<dbReference type="GO" id="GO:0005524">
    <property type="term" value="F:ATP binding"/>
    <property type="evidence" value="ECO:0007669"/>
    <property type="project" value="UniProtKB-UniRule"/>
</dbReference>
<dbReference type="Pfam" id="PF24534">
    <property type="entry name" value="HMA_PCA1"/>
    <property type="match status" value="1"/>
</dbReference>
<dbReference type="InterPro" id="IPR056236">
    <property type="entry name" value="HMA_PCA1"/>
</dbReference>
<dbReference type="NCBIfam" id="TIGR01525">
    <property type="entry name" value="ATPase-IB_hvy"/>
    <property type="match status" value="1"/>
</dbReference>
<feature type="transmembrane region" description="Helical" evidence="6">
    <location>
        <begin position="164"/>
        <end position="183"/>
    </location>
</feature>
<evidence type="ECO:0000313" key="9">
    <source>
        <dbReference type="EMBL" id="KAF2735319.1"/>
    </source>
</evidence>
<dbReference type="EMBL" id="ML996137">
    <property type="protein sequence ID" value="KAF2735319.1"/>
    <property type="molecule type" value="Genomic_DNA"/>
</dbReference>
<dbReference type="SUPFAM" id="SSF56784">
    <property type="entry name" value="HAD-like"/>
    <property type="match status" value="1"/>
</dbReference>
<feature type="transmembrane region" description="Helical" evidence="6">
    <location>
        <begin position="229"/>
        <end position="248"/>
    </location>
</feature>
<dbReference type="Gene3D" id="3.30.70.100">
    <property type="match status" value="1"/>
</dbReference>
<gene>
    <name evidence="9" type="ORF">EJ04DRAFT_491903</name>
</gene>
<dbReference type="SUPFAM" id="SSF81653">
    <property type="entry name" value="Calcium ATPase, transduction domain A"/>
    <property type="match status" value="1"/>
</dbReference>
<evidence type="ECO:0000313" key="10">
    <source>
        <dbReference type="Proteomes" id="UP000799444"/>
    </source>
</evidence>
<dbReference type="GO" id="GO:0016020">
    <property type="term" value="C:membrane"/>
    <property type="evidence" value="ECO:0007669"/>
    <property type="project" value="UniProtKB-SubCell"/>
</dbReference>
<dbReference type="InterPro" id="IPR008250">
    <property type="entry name" value="ATPase_P-typ_transduc_dom_A_sf"/>
</dbReference>
<dbReference type="OrthoDB" id="432719at2759"/>
<sequence>MTFERVTLTINGLKCGCCESGISKAVRQLRAVRNPQVNIVLARVEFDLDTSRLSVTDAISQLARCTGYTFAEYIPPQSQVLEILVNDSAEIYKVDRPHGVKTVGAAHLYRNTVEIQYNAKQTGARRLFEHYQAQCPRQRIDLAPPTESTSLGISSKQTRNAVSLFVYSLSLTIPVLVIAWAPIITHRHALLYDHVSLVLATAVQCIATTEFVPRAAKSLIHSGYFDMDFLIALTSTTAYVFSVVSYTFKVCKRPLETGGFFETSTLLVTLIFLGRAVSEFARLRAAKSVSFRSLQVEEALLATSGAPSWETRKIDARLLQYGDHFKVPAHTKIVTDGKVSHGGSEVDESMITGESRPVGKGIGSAVCAGTTNGAGQLIVEVTALPYENSVSKIADMVENAELSKPKIQALADQAARWFVPTIAVIGLTVFLIWMFVDRYHHHRTWKNAVAHAVTYAIATIVVSCPCAIGLAVPMVVLIAGGIAARFNIIFRDPQKLEVARSATDIVFDKTGTLTTGNLVVEDANIDTTSTDLIESLILGLLQDDTHPVARAVVKWLTECPKIEKIHAAVMKDITSIPGQGVTGRSKEDDVLVRAGNPEWLGVNVHGSQHTIFCVTVSGALRATFWLRDRPRAEAECVVQLLTQRGLRVHMISGDGEGAVNDIAHSLGIPKTLTAAQLRPEDKQGYIQRLQEQGAVVIFCGDGTNDSVALKQADVGVHLNHGSDTAKGASDVVLMTRRLHSVPILLDISKVAYRRILFNFGWSALYNVVAVLMASGAFVKVRIPPAYAALGELVSVVPVVLIAFQIKWKNFGKQYSWLKSEEDLHR</sequence>
<dbReference type="InterPro" id="IPR036163">
    <property type="entry name" value="HMA_dom_sf"/>
</dbReference>
<dbReference type="PRINTS" id="PR00119">
    <property type="entry name" value="CATATPASE"/>
</dbReference>
<keyword evidence="2 6" id="KW-0812">Transmembrane</keyword>
<dbReference type="Gene3D" id="3.40.50.1000">
    <property type="entry name" value="HAD superfamily/HAD-like"/>
    <property type="match status" value="1"/>
</dbReference>
<dbReference type="InterPro" id="IPR001757">
    <property type="entry name" value="P_typ_ATPase"/>
</dbReference>
<dbReference type="PANTHER" id="PTHR46594">
    <property type="entry name" value="P-TYPE CATION-TRANSPORTING ATPASE"/>
    <property type="match status" value="1"/>
</dbReference>
<dbReference type="Pfam" id="PF00122">
    <property type="entry name" value="E1-E2_ATPase"/>
    <property type="match status" value="1"/>
</dbReference>
<dbReference type="SUPFAM" id="SSF81665">
    <property type="entry name" value="Calcium ATPase, transmembrane domain M"/>
    <property type="match status" value="1"/>
</dbReference>
<name>A0A9P4R236_9PLEO</name>
<dbReference type="InterPro" id="IPR027256">
    <property type="entry name" value="P-typ_ATPase_IB"/>
</dbReference>
<dbReference type="InterPro" id="IPR023299">
    <property type="entry name" value="ATPase_P-typ_cyto_dom_N"/>
</dbReference>
<dbReference type="InterPro" id="IPR023298">
    <property type="entry name" value="ATPase_P-typ_TM_dom_sf"/>
</dbReference>
<reference evidence="9" key="1">
    <citation type="journal article" date="2020" name="Stud. Mycol.">
        <title>101 Dothideomycetes genomes: a test case for predicting lifestyles and emergence of pathogens.</title>
        <authorList>
            <person name="Haridas S."/>
            <person name="Albert R."/>
            <person name="Binder M."/>
            <person name="Bloem J."/>
            <person name="Labutti K."/>
            <person name="Salamov A."/>
            <person name="Andreopoulos B."/>
            <person name="Baker S."/>
            <person name="Barry K."/>
            <person name="Bills G."/>
            <person name="Bluhm B."/>
            <person name="Cannon C."/>
            <person name="Castanera R."/>
            <person name="Culley D."/>
            <person name="Daum C."/>
            <person name="Ezra D."/>
            <person name="Gonzalez J."/>
            <person name="Henrissat B."/>
            <person name="Kuo A."/>
            <person name="Liang C."/>
            <person name="Lipzen A."/>
            <person name="Lutzoni F."/>
            <person name="Magnuson J."/>
            <person name="Mondo S."/>
            <person name="Nolan M."/>
            <person name="Ohm R."/>
            <person name="Pangilinan J."/>
            <person name="Park H.-J."/>
            <person name="Ramirez L."/>
            <person name="Alfaro M."/>
            <person name="Sun H."/>
            <person name="Tritt A."/>
            <person name="Yoshinaga Y."/>
            <person name="Zwiers L.-H."/>
            <person name="Turgeon B."/>
            <person name="Goodwin S."/>
            <person name="Spatafora J."/>
            <person name="Crous P."/>
            <person name="Grigoriev I."/>
        </authorList>
    </citation>
    <scope>NUCLEOTIDE SEQUENCE</scope>
    <source>
        <strain evidence="9">CBS 125425</strain>
    </source>
</reference>
<dbReference type="InterPro" id="IPR006121">
    <property type="entry name" value="HMA_dom"/>
</dbReference>
<evidence type="ECO:0000256" key="5">
    <source>
        <dbReference type="ARBA" id="ARBA00023136"/>
    </source>
</evidence>
<protein>
    <submittedName>
        <fullName evidence="9">Heavy metal translocatin</fullName>
    </submittedName>
</protein>
<keyword evidence="6" id="KW-0067">ATP-binding</keyword>
<feature type="transmembrane region" description="Helical" evidence="6">
    <location>
        <begin position="755"/>
        <end position="778"/>
    </location>
</feature>
<dbReference type="InterPro" id="IPR036412">
    <property type="entry name" value="HAD-like_sf"/>
</dbReference>
<dbReference type="GO" id="GO:0016887">
    <property type="term" value="F:ATP hydrolysis activity"/>
    <property type="evidence" value="ECO:0007669"/>
    <property type="project" value="InterPro"/>
</dbReference>
<dbReference type="Pfam" id="PF00702">
    <property type="entry name" value="Hydrolase"/>
    <property type="match status" value="1"/>
</dbReference>
<evidence type="ECO:0000256" key="2">
    <source>
        <dbReference type="ARBA" id="ARBA00022692"/>
    </source>
</evidence>
<keyword evidence="3 6" id="KW-0479">Metal-binding</keyword>
<dbReference type="PROSITE" id="PS01229">
    <property type="entry name" value="COF_2"/>
    <property type="match status" value="1"/>
</dbReference>
<dbReference type="SUPFAM" id="SSF55008">
    <property type="entry name" value="HMA, heavy metal-associated domain"/>
    <property type="match status" value="1"/>
</dbReference>
<feature type="domain" description="P-type ATPase A" evidence="7">
    <location>
        <begin position="310"/>
        <end position="398"/>
    </location>
</feature>
<comment type="subcellular location">
    <subcellularLocation>
        <location evidence="1 6">Membrane</location>
    </subcellularLocation>
</comment>
<keyword evidence="6" id="KW-0547">Nucleotide-binding</keyword>
<accession>A0A9P4R236</accession>
<dbReference type="Proteomes" id="UP000799444">
    <property type="component" value="Unassembled WGS sequence"/>
</dbReference>
<dbReference type="GO" id="GO:0019829">
    <property type="term" value="F:ATPase-coupled monoatomic cation transmembrane transporter activity"/>
    <property type="evidence" value="ECO:0007669"/>
    <property type="project" value="InterPro"/>
</dbReference>
<dbReference type="PROSITE" id="PS00154">
    <property type="entry name" value="ATPASE_E1_E2"/>
    <property type="match status" value="1"/>
</dbReference>
<dbReference type="NCBIfam" id="TIGR01511">
    <property type="entry name" value="ATPase-IB1_Cu"/>
    <property type="match status" value="1"/>
</dbReference>
<proteinExistence type="inferred from homology"/>
<keyword evidence="5 6" id="KW-0472">Membrane</keyword>
<feature type="transmembrane region" description="Helical" evidence="6">
    <location>
        <begin position="414"/>
        <end position="436"/>
    </location>
</feature>
<evidence type="ECO:0000256" key="1">
    <source>
        <dbReference type="ARBA" id="ARBA00004370"/>
    </source>
</evidence>
<feature type="transmembrane region" description="Helical" evidence="6">
    <location>
        <begin position="260"/>
        <end position="278"/>
    </location>
</feature>
<dbReference type="NCBIfam" id="TIGR01494">
    <property type="entry name" value="ATPase_P-type"/>
    <property type="match status" value="1"/>
</dbReference>
<keyword evidence="4 6" id="KW-1133">Transmembrane helix</keyword>
<comment type="similarity">
    <text evidence="6">Belongs to the cation transport ATPase (P-type) (TC 3.A.3) family. Type IB subfamily.</text>
</comment>
<dbReference type="PANTHER" id="PTHR46594:SF4">
    <property type="entry name" value="P-TYPE CATION-TRANSPORTING ATPASE"/>
    <property type="match status" value="1"/>
</dbReference>
<evidence type="ECO:0000256" key="4">
    <source>
        <dbReference type="ARBA" id="ARBA00022989"/>
    </source>
</evidence>
<dbReference type="InterPro" id="IPR059000">
    <property type="entry name" value="ATPase_P-type_domA"/>
</dbReference>